<evidence type="ECO:0000313" key="2">
    <source>
        <dbReference type="EMBL" id="KAA2262360.1"/>
    </source>
</evidence>
<protein>
    <submittedName>
        <fullName evidence="2">Copper chaperone PCu(A)C</fullName>
    </submittedName>
</protein>
<dbReference type="OrthoDB" id="5188566at2"/>
<evidence type="ECO:0000256" key="1">
    <source>
        <dbReference type="SAM" id="MobiDB-lite"/>
    </source>
</evidence>
<dbReference type="Proteomes" id="UP000323454">
    <property type="component" value="Unassembled WGS sequence"/>
</dbReference>
<dbReference type="Gene3D" id="2.60.40.1890">
    <property type="entry name" value="PCu(A)C copper chaperone"/>
    <property type="match status" value="1"/>
</dbReference>
<accession>A0A5B2XHR2</accession>
<feature type="region of interest" description="Disordered" evidence="1">
    <location>
        <begin position="130"/>
        <end position="193"/>
    </location>
</feature>
<keyword evidence="3" id="KW-1185">Reference proteome</keyword>
<reference evidence="2 3" key="2">
    <citation type="submission" date="2019-09" db="EMBL/GenBank/DDBJ databases">
        <authorList>
            <person name="Jin C."/>
        </authorList>
    </citation>
    <scope>NUCLEOTIDE SEQUENCE [LARGE SCALE GENOMIC DNA]</scope>
    <source>
        <strain evidence="2 3">AN110305</strain>
    </source>
</reference>
<feature type="compositionally biased region" description="Low complexity" evidence="1">
    <location>
        <begin position="141"/>
        <end position="193"/>
    </location>
</feature>
<dbReference type="InterPro" id="IPR058248">
    <property type="entry name" value="Lxx211020-like"/>
</dbReference>
<comment type="caution">
    <text evidence="2">The sequence shown here is derived from an EMBL/GenBank/DDBJ whole genome shotgun (WGS) entry which is preliminary data.</text>
</comment>
<reference evidence="2 3" key="1">
    <citation type="submission" date="2019-09" db="EMBL/GenBank/DDBJ databases">
        <title>Goodfellowia gen. nov., a new genus of the Pseudonocardineae related to Actinoalloteichus, containing Goodfellowia coeruleoviolacea gen. nov., comb. nov. gen. nov., comb. nov.</title>
        <authorList>
            <person name="Labeda D."/>
        </authorList>
    </citation>
    <scope>NUCLEOTIDE SEQUENCE [LARGE SCALE GENOMIC DNA]</scope>
    <source>
        <strain evidence="2 3">AN110305</strain>
    </source>
</reference>
<proteinExistence type="predicted"/>
<dbReference type="AlphaFoldDB" id="A0A5B2XHR2"/>
<dbReference type="SUPFAM" id="SSF110087">
    <property type="entry name" value="DR1885-like metal-binding protein"/>
    <property type="match status" value="1"/>
</dbReference>
<dbReference type="PANTHER" id="PTHR36302">
    <property type="entry name" value="BLR7088 PROTEIN"/>
    <property type="match status" value="1"/>
</dbReference>
<dbReference type="RefSeq" id="WP_149849942.1">
    <property type="nucleotide sequence ID" value="NZ_VUOB01000022.1"/>
</dbReference>
<gene>
    <name evidence="2" type="ORF">F0L68_13910</name>
</gene>
<dbReference type="InterPro" id="IPR036182">
    <property type="entry name" value="PCuAC_sf"/>
</dbReference>
<dbReference type="PANTHER" id="PTHR36302:SF1">
    <property type="entry name" value="COPPER CHAPERONE PCU(A)C"/>
    <property type="match status" value="1"/>
</dbReference>
<organism evidence="2 3">
    <name type="scientific">Solihabitans fulvus</name>
    <dbReference type="NCBI Taxonomy" id="1892852"/>
    <lineage>
        <taxon>Bacteria</taxon>
        <taxon>Bacillati</taxon>
        <taxon>Actinomycetota</taxon>
        <taxon>Actinomycetes</taxon>
        <taxon>Pseudonocardiales</taxon>
        <taxon>Pseudonocardiaceae</taxon>
        <taxon>Solihabitans</taxon>
    </lineage>
</organism>
<sequence>MSRAQQNSPAGVSPQGLRVTARRRVVAVAALAIGLGVAVAGCGAGQITQTDTQVASVNGASGQLGRIAVRDAQLAFPASGDTFYSAKSNAPLIVTIANNGETADRLVSVTSDASDAAIVVGTTDLPGGVAVQAGVDKDDSTASSARPSSSAPSLTSTPSAPSSGSTPSSGSSVPSGSASSAPSGSASASSVVPTSSTVALPVGKIRITLPNLSRDVRSGQNVKVKFVFEKAGTLELSLPIGAPADPRSSHA</sequence>
<name>A0A5B2XHR2_9PSEU</name>
<dbReference type="EMBL" id="VUOB01000022">
    <property type="protein sequence ID" value="KAA2262360.1"/>
    <property type="molecule type" value="Genomic_DNA"/>
</dbReference>
<evidence type="ECO:0000313" key="3">
    <source>
        <dbReference type="Proteomes" id="UP000323454"/>
    </source>
</evidence>